<dbReference type="SUPFAM" id="SSF57667">
    <property type="entry name" value="beta-beta-alpha zinc fingers"/>
    <property type="match status" value="4"/>
</dbReference>
<dbReference type="Pfam" id="PF00096">
    <property type="entry name" value="zf-C2H2"/>
    <property type="match status" value="5"/>
</dbReference>
<dbReference type="PANTHER" id="PTHR24393:SF34">
    <property type="entry name" value="PR_SET DOMAIN 13"/>
    <property type="match status" value="1"/>
</dbReference>
<gene>
    <name evidence="9" type="ORF">ABMA28_012560</name>
</gene>
<dbReference type="AlphaFoldDB" id="A0ABD0S482"/>
<feature type="domain" description="C2H2-type" evidence="8">
    <location>
        <begin position="513"/>
        <end position="541"/>
    </location>
</feature>
<evidence type="ECO:0000256" key="4">
    <source>
        <dbReference type="ARBA" id="ARBA00022833"/>
    </source>
</evidence>
<dbReference type="InterPro" id="IPR036236">
    <property type="entry name" value="Znf_C2H2_sf"/>
</dbReference>
<evidence type="ECO:0000313" key="9">
    <source>
        <dbReference type="EMBL" id="KAL0808890.1"/>
    </source>
</evidence>
<evidence type="ECO:0000313" key="10">
    <source>
        <dbReference type="Proteomes" id="UP001549921"/>
    </source>
</evidence>
<feature type="compositionally biased region" description="Polar residues" evidence="7">
    <location>
        <begin position="161"/>
        <end position="176"/>
    </location>
</feature>
<dbReference type="SMART" id="SM00355">
    <property type="entry name" value="ZnF_C2H2"/>
    <property type="match status" value="12"/>
</dbReference>
<feature type="domain" description="C2H2-type" evidence="8">
    <location>
        <begin position="259"/>
        <end position="287"/>
    </location>
</feature>
<dbReference type="GO" id="GO:0008270">
    <property type="term" value="F:zinc ion binding"/>
    <property type="evidence" value="ECO:0007669"/>
    <property type="project" value="UniProtKB-KW"/>
</dbReference>
<dbReference type="EMBL" id="JBEDNZ010000030">
    <property type="protein sequence ID" value="KAL0808890.1"/>
    <property type="molecule type" value="Genomic_DNA"/>
</dbReference>
<evidence type="ECO:0000256" key="1">
    <source>
        <dbReference type="ARBA" id="ARBA00022723"/>
    </source>
</evidence>
<keyword evidence="4" id="KW-0862">Zinc</keyword>
<evidence type="ECO:0000256" key="2">
    <source>
        <dbReference type="ARBA" id="ARBA00022737"/>
    </source>
</evidence>
<evidence type="ECO:0000259" key="8">
    <source>
        <dbReference type="PROSITE" id="PS50157"/>
    </source>
</evidence>
<feature type="domain" description="C2H2-type" evidence="8">
    <location>
        <begin position="452"/>
        <end position="479"/>
    </location>
</feature>
<dbReference type="PROSITE" id="PS50157">
    <property type="entry name" value="ZINC_FINGER_C2H2_2"/>
    <property type="match status" value="9"/>
</dbReference>
<dbReference type="PROSITE" id="PS00028">
    <property type="entry name" value="ZINC_FINGER_C2H2_1"/>
    <property type="match status" value="9"/>
</dbReference>
<proteinExistence type="predicted"/>
<dbReference type="PANTHER" id="PTHR24393">
    <property type="entry name" value="ZINC FINGER PROTEIN"/>
    <property type="match status" value="1"/>
</dbReference>
<feature type="region of interest" description="Disordered" evidence="7">
    <location>
        <begin position="142"/>
        <end position="224"/>
    </location>
</feature>
<protein>
    <recommendedName>
        <fullName evidence="8">C2H2-type domain-containing protein</fullName>
    </recommendedName>
</protein>
<evidence type="ECO:0000256" key="5">
    <source>
        <dbReference type="ARBA" id="ARBA00023242"/>
    </source>
</evidence>
<dbReference type="SUPFAM" id="SSF48695">
    <property type="entry name" value="Multiheme cytochromes"/>
    <property type="match status" value="1"/>
</dbReference>
<feature type="domain" description="C2H2-type" evidence="8">
    <location>
        <begin position="288"/>
        <end position="315"/>
    </location>
</feature>
<dbReference type="InterPro" id="IPR036280">
    <property type="entry name" value="Multihaem_cyt_sf"/>
</dbReference>
<dbReference type="Proteomes" id="UP001549921">
    <property type="component" value="Unassembled WGS sequence"/>
</dbReference>
<evidence type="ECO:0000256" key="7">
    <source>
        <dbReference type="SAM" id="MobiDB-lite"/>
    </source>
</evidence>
<dbReference type="Gene3D" id="3.30.160.60">
    <property type="entry name" value="Classic Zinc Finger"/>
    <property type="match status" value="7"/>
</dbReference>
<keyword evidence="5" id="KW-0539">Nucleus</keyword>
<feature type="domain" description="C2H2-type" evidence="8">
    <location>
        <begin position="601"/>
        <end position="629"/>
    </location>
</feature>
<sequence length="631" mass="74427">MGRIRDLLKEMYILEKVDENSSICWECHHIMLKFYKFKLQVHRAKESINLMGQRTQCLSNLSTSSKNYYDYQFTFHTNSLTHELDIKPDIKSEDETDFSENLSYHDETRVNTVQLSNEEKPYINEGTIEVFVDLYKAKNQPLNNENDDDVVDNSDSNFNNPEVTVSVQSPNTTANSDKYVPEIKIKSKRKVKKEIDKNIKDSNKKLKDTKSKRKKTEKESELDEEELKRKFTRVMYSEEEMQKHREEKRNHPNFKKIPFKCDSCVLGFTRKENLDIHMEKKHNQSFSYICDVCLTRFSHKRPLARHISTHFERYRCSLCSYETREMWSALNHCRAKHKTDEQGRLHCPHCDTEASTQEDLSEHIKTQHVLYCNECGEKFKGKNTLRTHKSRIHGAKRDFACEICHKTFKTKSRLESHLVTHNAAAAKKLAFCATCNVQYKNIYEIHVAKRDFACDICHKTFKTKSRLESHLVTHNAAAAKKLAFCATCNVQYKNIYVYRNHLRTSANHSERAYPCPECNKKFVSKVYWTKHYNFYHLQKSKFNCEICSKMFISDWRLKLHKQTQHGLSRSRDHACNVCGKKFFTLATLRGHQLTHSEHRSFMCEDCGDTFKQRPALYTHTRLVHRGVKRNK</sequence>
<evidence type="ECO:0000256" key="3">
    <source>
        <dbReference type="ARBA" id="ARBA00022771"/>
    </source>
</evidence>
<keyword evidence="3 6" id="KW-0863">Zinc-finger</keyword>
<evidence type="ECO:0000256" key="6">
    <source>
        <dbReference type="PROSITE-ProRule" id="PRU00042"/>
    </source>
</evidence>
<feature type="domain" description="C2H2-type" evidence="8">
    <location>
        <begin position="370"/>
        <end position="398"/>
    </location>
</feature>
<reference evidence="9 10" key="1">
    <citation type="submission" date="2024-06" db="EMBL/GenBank/DDBJ databases">
        <title>A chromosome-level genome assembly of beet webworm, Loxostege sticticalis.</title>
        <authorList>
            <person name="Zhang Y."/>
        </authorList>
    </citation>
    <scope>NUCLEOTIDE SEQUENCE [LARGE SCALE GENOMIC DNA]</scope>
    <source>
        <strain evidence="9">AQ028</strain>
        <tissue evidence="9">Male pupae</tissue>
    </source>
</reference>
<name>A0ABD0S482_LOXSC</name>
<comment type="caution">
    <text evidence="9">The sequence shown here is derived from an EMBL/GenBank/DDBJ whole genome shotgun (WGS) entry which is preliminary data.</text>
</comment>
<keyword evidence="1" id="KW-0479">Metal-binding</keyword>
<accession>A0ABD0S482</accession>
<dbReference type="InterPro" id="IPR013087">
    <property type="entry name" value="Znf_C2H2_type"/>
</dbReference>
<feature type="domain" description="C2H2-type" evidence="8">
    <location>
        <begin position="399"/>
        <end position="426"/>
    </location>
</feature>
<organism evidence="9 10">
    <name type="scientific">Loxostege sticticalis</name>
    <name type="common">Beet webworm moth</name>
    <dbReference type="NCBI Taxonomy" id="481309"/>
    <lineage>
        <taxon>Eukaryota</taxon>
        <taxon>Metazoa</taxon>
        <taxon>Ecdysozoa</taxon>
        <taxon>Arthropoda</taxon>
        <taxon>Hexapoda</taxon>
        <taxon>Insecta</taxon>
        <taxon>Pterygota</taxon>
        <taxon>Neoptera</taxon>
        <taxon>Endopterygota</taxon>
        <taxon>Lepidoptera</taxon>
        <taxon>Glossata</taxon>
        <taxon>Ditrysia</taxon>
        <taxon>Pyraloidea</taxon>
        <taxon>Crambidae</taxon>
        <taxon>Pyraustinae</taxon>
        <taxon>Loxostege</taxon>
    </lineage>
</organism>
<feature type="domain" description="C2H2-type" evidence="8">
    <location>
        <begin position="542"/>
        <end position="570"/>
    </location>
</feature>
<dbReference type="Pfam" id="PF12874">
    <property type="entry name" value="zf-met"/>
    <property type="match status" value="1"/>
</dbReference>
<feature type="domain" description="C2H2-type" evidence="8">
    <location>
        <begin position="573"/>
        <end position="600"/>
    </location>
</feature>
<feature type="compositionally biased region" description="Basic and acidic residues" evidence="7">
    <location>
        <begin position="193"/>
        <end position="209"/>
    </location>
</feature>
<keyword evidence="2" id="KW-0677">Repeat</keyword>